<gene>
    <name evidence="2" type="ORF">J3U87_25715</name>
</gene>
<feature type="compositionally biased region" description="Polar residues" evidence="1">
    <location>
        <begin position="27"/>
        <end position="61"/>
    </location>
</feature>
<reference evidence="2" key="1">
    <citation type="submission" date="2021-03" db="EMBL/GenBank/DDBJ databases">
        <title>Acanthopleuribacteraceae sp. M133.</title>
        <authorList>
            <person name="Wang G."/>
        </authorList>
    </citation>
    <scope>NUCLEOTIDE SEQUENCE</scope>
    <source>
        <strain evidence="2">M133</strain>
    </source>
</reference>
<dbReference type="EMBL" id="CP071793">
    <property type="protein sequence ID" value="QTD48997.1"/>
    <property type="molecule type" value="Genomic_DNA"/>
</dbReference>
<feature type="compositionally biased region" description="Basic and acidic residues" evidence="1">
    <location>
        <begin position="729"/>
        <end position="740"/>
    </location>
</feature>
<dbReference type="Proteomes" id="UP000663929">
    <property type="component" value="Chromosome"/>
</dbReference>
<dbReference type="AlphaFoldDB" id="A0A8A4THM6"/>
<evidence type="ECO:0000313" key="3">
    <source>
        <dbReference type="Proteomes" id="UP000663929"/>
    </source>
</evidence>
<protein>
    <submittedName>
        <fullName evidence="2">Uncharacterized protein</fullName>
    </submittedName>
</protein>
<keyword evidence="3" id="KW-1185">Reference proteome</keyword>
<evidence type="ECO:0000313" key="2">
    <source>
        <dbReference type="EMBL" id="QTD48997.1"/>
    </source>
</evidence>
<proteinExistence type="predicted"/>
<dbReference type="RefSeq" id="WP_237378646.1">
    <property type="nucleotide sequence ID" value="NZ_CP071793.1"/>
</dbReference>
<accession>A0A8A4THM6</accession>
<feature type="region of interest" description="Disordered" evidence="1">
    <location>
        <begin position="26"/>
        <end position="61"/>
    </location>
</feature>
<sequence length="740" mass="82859">MAISQNNVSASSSKKLSFLDAIKKRSIQPQHQNSLNSSQKPKTNHSGNVSKTPSSSKVHLNSKNAQAKRYQVVQLQVNTTHSKLDNSNKNIYAKAKTVFQALETAQKSNIIDNRNSTAKIFTLPEFFWSQYGTAFSKDQEQYTLNTIQEFARKEQFEGTVFVLGTMVTARPPEALKNITNKELNTIQEKLGLNLKEAYADATAAKEEPNGPVSKDRRFLSSIGDMYNAALEKANKNNDANITRETIFKNVLDRAGIMKDNLEGMKALWAVPHDAWPSNDDLAKLQQAYKNNKNVEVKNTLEEWMQPWSKKSTLDKEHIPAIMNFFEKAGNSDNAKSLMGEFREHVFPNMVPAEEKSQLSANLDTKDKKKYPEIDNKSMFRSFENKAITIEGGANGKMEFVSKVLPSLIDSPNYHNASSQPHFEKNAYQLHPSLNNPMTNTSTMKKNAKNAGVTPESFTYSSEKTGLEIGIAICRDYSDGTYGILADRKLKNTIHHGQVISAGVEHLNPKNMNSLKSLAMNDGANNVYGMVTNDLKTSEQKNSHIFKYHDTQKSFTYEASPSNHKMQMQPIDNNNNYTFNISETVHHRDSRASSTSSLNSQTNVGAFDAVNKSIKSFKNDLAKVTAEIDSAADMYHALGGKMYNNRGGNDKSNNANENEIIKKVNSSLDILKHNNKNKVNDKETAKNTLLKFIKEKSATEKDLKNNIKSANEFLESAPTSNNYTAIKKKKESELENNKVIQ</sequence>
<feature type="region of interest" description="Disordered" evidence="1">
    <location>
        <begin position="718"/>
        <end position="740"/>
    </location>
</feature>
<organism evidence="2 3">
    <name type="scientific">Sulfidibacter corallicola</name>
    <dbReference type="NCBI Taxonomy" id="2818388"/>
    <lineage>
        <taxon>Bacteria</taxon>
        <taxon>Pseudomonadati</taxon>
        <taxon>Acidobacteriota</taxon>
        <taxon>Holophagae</taxon>
        <taxon>Acanthopleuribacterales</taxon>
        <taxon>Acanthopleuribacteraceae</taxon>
        <taxon>Sulfidibacter</taxon>
    </lineage>
</organism>
<evidence type="ECO:0000256" key="1">
    <source>
        <dbReference type="SAM" id="MobiDB-lite"/>
    </source>
</evidence>
<dbReference type="KEGG" id="scor:J3U87_25715"/>
<name>A0A8A4THM6_SULCO</name>